<keyword evidence="7" id="KW-0411">Iron-sulfur</keyword>
<dbReference type="InterPro" id="IPR035584">
    <property type="entry name" value="PurF_N"/>
</dbReference>
<gene>
    <name evidence="7 10" type="primary">purF</name>
    <name evidence="10" type="ORF">GCM10011358_16600</name>
</gene>
<comment type="pathway">
    <text evidence="1 7 8">Purine metabolism; IMP biosynthesis via de novo pathway; N(1)-(5-phospho-D-ribosyl)glycinamide from 5-phospho-alpha-D-ribose 1-diphosphate: step 1/2.</text>
</comment>
<accession>A0ABQ1QN42</accession>
<dbReference type="EMBL" id="BMGI01000002">
    <property type="protein sequence ID" value="GGD33173.1"/>
    <property type="molecule type" value="Genomic_DNA"/>
</dbReference>
<feature type="binding site" evidence="7">
    <location>
        <position position="464"/>
    </location>
    <ligand>
        <name>[4Fe-4S] cluster</name>
        <dbReference type="ChEBI" id="CHEBI:49883"/>
    </ligand>
</feature>
<evidence type="ECO:0000256" key="4">
    <source>
        <dbReference type="ARBA" id="ARBA00022679"/>
    </source>
</evidence>
<dbReference type="PANTHER" id="PTHR11907">
    <property type="entry name" value="AMIDOPHOSPHORIBOSYLTRANSFERASE"/>
    <property type="match status" value="1"/>
</dbReference>
<dbReference type="SUPFAM" id="SSF53271">
    <property type="entry name" value="PRTase-like"/>
    <property type="match status" value="1"/>
</dbReference>
<evidence type="ECO:0000256" key="2">
    <source>
        <dbReference type="ARBA" id="ARBA00010138"/>
    </source>
</evidence>
<dbReference type="PIRSF" id="PIRSF000485">
    <property type="entry name" value="Amd_phspho_trans"/>
    <property type="match status" value="1"/>
</dbReference>
<feature type="binding site" evidence="7">
    <location>
        <position position="370"/>
    </location>
    <ligand>
        <name>Mg(2+)</name>
        <dbReference type="ChEBI" id="CHEBI:18420"/>
    </ligand>
</feature>
<keyword evidence="4 7" id="KW-0808">Transferase</keyword>
<name>A0ABQ1QN42_9RHOB</name>
<comment type="function">
    <text evidence="7">Catalyzes the formation of phosphoribosylamine from phosphoribosylpyrophosphate (PRPP) and glutamine.</text>
</comment>
<dbReference type="NCBIfam" id="TIGR01134">
    <property type="entry name" value="purF"/>
    <property type="match status" value="1"/>
</dbReference>
<dbReference type="Gene3D" id="3.40.50.2020">
    <property type="match status" value="1"/>
</dbReference>
<comment type="similarity">
    <text evidence="2 7 8">In the C-terminal section; belongs to the purine/pyrimidine phosphoribosyltransferase family.</text>
</comment>
<feature type="domain" description="Glutamine amidotransferase type-2" evidence="9">
    <location>
        <begin position="22"/>
        <end position="244"/>
    </location>
</feature>
<reference evidence="11" key="1">
    <citation type="journal article" date="2019" name="Int. J. Syst. Evol. Microbiol.">
        <title>The Global Catalogue of Microorganisms (GCM) 10K type strain sequencing project: providing services to taxonomists for standard genome sequencing and annotation.</title>
        <authorList>
            <consortium name="The Broad Institute Genomics Platform"/>
            <consortium name="The Broad Institute Genome Sequencing Center for Infectious Disease"/>
            <person name="Wu L."/>
            <person name="Ma J."/>
        </authorList>
    </citation>
    <scope>NUCLEOTIDE SEQUENCE [LARGE SCALE GENOMIC DNA]</scope>
    <source>
        <strain evidence="11">CGMCC 1.12922</strain>
    </source>
</reference>
<evidence type="ECO:0000256" key="5">
    <source>
        <dbReference type="ARBA" id="ARBA00022755"/>
    </source>
</evidence>
<dbReference type="CDD" id="cd00715">
    <property type="entry name" value="GPATase_N"/>
    <property type="match status" value="1"/>
</dbReference>
<keyword evidence="7" id="KW-0479">Metal-binding</keyword>
<dbReference type="InterPro" id="IPR005854">
    <property type="entry name" value="PurF"/>
</dbReference>
<keyword evidence="7" id="KW-0004">4Fe-4S</keyword>
<dbReference type="Proteomes" id="UP000617355">
    <property type="component" value="Unassembled WGS sequence"/>
</dbReference>
<proteinExistence type="inferred from homology"/>
<feature type="binding site" evidence="7">
    <location>
        <position position="261"/>
    </location>
    <ligand>
        <name>[4Fe-4S] cluster</name>
        <dbReference type="ChEBI" id="CHEBI:49883"/>
    </ligand>
</feature>
<dbReference type="HAMAP" id="MF_01931">
    <property type="entry name" value="PurF"/>
    <property type="match status" value="1"/>
</dbReference>
<keyword evidence="3 7" id="KW-0328">Glycosyltransferase</keyword>
<dbReference type="InterPro" id="IPR029055">
    <property type="entry name" value="Ntn_hydrolases_N"/>
</dbReference>
<feature type="binding site" evidence="7">
    <location>
        <position position="467"/>
    </location>
    <ligand>
        <name>[4Fe-4S] cluster</name>
        <dbReference type="ChEBI" id="CHEBI:49883"/>
    </ligand>
</feature>
<evidence type="ECO:0000256" key="7">
    <source>
        <dbReference type="HAMAP-Rule" id="MF_01931"/>
    </source>
</evidence>
<sequence>MSSCAAMPPAHPFDDDKLREECGVYGVTGLPEAANFVALGLHALQHRGQEAGGIVSYDPDTGFNSARRFGYVRDNFTKASLMETLPGTVAIGHVRYSTAGKKGAAIRDVQPFFGEFSMGGAAIAHNGNITNAEELRHDLIERGSIFQSSSDTECIIHLMARSMAKSIPDRMEDALRRVEGAFSIVAMTRTKLMGVRDALGVRPLVLGQFGDGWVLSSETCALDIIGARFVREIEPGEMVVISADGSLESRRPFRPKASRSCIFEHVYFSRPDSILGGRSVYETRRQIGVELAREAPVEADLVCPVPDSGTPAAIGYAAESGIPFGLGITRNQYMGRTFIEPTEQIRNMGVRLKLNVNRALIAGKRVILVDDSVVRGTTSQKIREMILDAGAKEVHFRIASPPTAWPCFYGVDTPERSKLLAANMTEDEMCAHLNVDSLKFISLDGLYRAVGEANGRDPKAPQYCDACFSGEYPVAPSDMIAKGFTVKAAE</sequence>
<dbReference type="Gene3D" id="3.60.20.10">
    <property type="entry name" value="Glutamine Phosphoribosylpyrophosphate, subunit 1, domain 1"/>
    <property type="match status" value="1"/>
</dbReference>
<comment type="cofactor">
    <cofactor evidence="7">
        <name>[4Fe-4S] cluster</name>
        <dbReference type="ChEBI" id="CHEBI:49883"/>
    </cofactor>
    <text evidence="7">Binds 1 [4Fe-4S] cluster per subunit.</text>
</comment>
<evidence type="ECO:0000259" key="9">
    <source>
        <dbReference type="PROSITE" id="PS51278"/>
    </source>
</evidence>
<keyword evidence="7" id="KW-0408">Iron</keyword>
<keyword evidence="7" id="KW-0460">Magnesium</keyword>
<dbReference type="InterPro" id="IPR000836">
    <property type="entry name" value="PRTase_dom"/>
</dbReference>
<evidence type="ECO:0000256" key="1">
    <source>
        <dbReference type="ARBA" id="ARBA00005209"/>
    </source>
</evidence>
<dbReference type="CDD" id="cd06223">
    <property type="entry name" value="PRTases_typeI"/>
    <property type="match status" value="1"/>
</dbReference>
<evidence type="ECO:0000256" key="3">
    <source>
        <dbReference type="ARBA" id="ARBA00022676"/>
    </source>
</evidence>
<dbReference type="PROSITE" id="PS51278">
    <property type="entry name" value="GATASE_TYPE_2"/>
    <property type="match status" value="1"/>
</dbReference>
<keyword evidence="6 7" id="KW-0315">Glutamine amidotransferase</keyword>
<keyword evidence="5 7" id="KW-0658">Purine biosynthesis</keyword>
<keyword evidence="11" id="KW-1185">Reference proteome</keyword>
<dbReference type="EC" id="2.4.2.14" evidence="7"/>
<comment type="caution">
    <text evidence="10">The sequence shown here is derived from an EMBL/GenBank/DDBJ whole genome shotgun (WGS) entry which is preliminary data.</text>
</comment>
<comment type="cofactor">
    <cofactor evidence="7">
        <name>Mg(2+)</name>
        <dbReference type="ChEBI" id="CHEBI:18420"/>
    </cofactor>
    <text evidence="7">Binds 1 Mg(2+) ion per subunit.</text>
</comment>
<evidence type="ECO:0000256" key="6">
    <source>
        <dbReference type="ARBA" id="ARBA00022962"/>
    </source>
</evidence>
<evidence type="ECO:0000256" key="8">
    <source>
        <dbReference type="PIRNR" id="PIRNR000485"/>
    </source>
</evidence>
<organism evidence="10 11">
    <name type="scientific">Sinisalibacter lacisalsi</name>
    <dbReference type="NCBI Taxonomy" id="1526570"/>
    <lineage>
        <taxon>Bacteria</taxon>
        <taxon>Pseudomonadati</taxon>
        <taxon>Pseudomonadota</taxon>
        <taxon>Alphaproteobacteria</taxon>
        <taxon>Rhodobacterales</taxon>
        <taxon>Roseobacteraceae</taxon>
        <taxon>Sinisalibacter</taxon>
    </lineage>
</organism>
<dbReference type="InterPro" id="IPR017932">
    <property type="entry name" value="GATase_2_dom"/>
</dbReference>
<feature type="binding site" evidence="7">
    <location>
        <position position="407"/>
    </location>
    <ligand>
        <name>[4Fe-4S] cluster</name>
        <dbReference type="ChEBI" id="CHEBI:49883"/>
    </ligand>
</feature>
<evidence type="ECO:0000313" key="11">
    <source>
        <dbReference type="Proteomes" id="UP000617355"/>
    </source>
</evidence>
<comment type="catalytic activity">
    <reaction evidence="7 8">
        <text>5-phospho-beta-D-ribosylamine + L-glutamate + diphosphate = 5-phospho-alpha-D-ribose 1-diphosphate + L-glutamine + H2O</text>
        <dbReference type="Rhea" id="RHEA:14905"/>
        <dbReference type="ChEBI" id="CHEBI:15377"/>
        <dbReference type="ChEBI" id="CHEBI:29985"/>
        <dbReference type="ChEBI" id="CHEBI:33019"/>
        <dbReference type="ChEBI" id="CHEBI:58017"/>
        <dbReference type="ChEBI" id="CHEBI:58359"/>
        <dbReference type="ChEBI" id="CHEBI:58681"/>
        <dbReference type="EC" id="2.4.2.14"/>
    </reaction>
</comment>
<feature type="binding site" evidence="7">
    <location>
        <position position="308"/>
    </location>
    <ligand>
        <name>Mg(2+)</name>
        <dbReference type="ChEBI" id="CHEBI:18420"/>
    </ligand>
</feature>
<evidence type="ECO:0000313" key="10">
    <source>
        <dbReference type="EMBL" id="GGD33173.1"/>
    </source>
</evidence>
<dbReference type="Pfam" id="PF13522">
    <property type="entry name" value="GATase_6"/>
    <property type="match status" value="1"/>
</dbReference>
<protein>
    <recommendedName>
        <fullName evidence="7">Amidophosphoribosyltransferase</fullName>
        <shortName evidence="7">ATase</shortName>
        <ecNumber evidence="7">2.4.2.14</ecNumber>
    </recommendedName>
    <alternativeName>
        <fullName evidence="7">Glutamine phosphoribosylpyrophosphate amidotransferase</fullName>
        <shortName evidence="7">GPATase</shortName>
    </alternativeName>
</protein>
<dbReference type="InterPro" id="IPR029057">
    <property type="entry name" value="PRTase-like"/>
</dbReference>
<feature type="binding site" evidence="7">
    <location>
        <position position="371"/>
    </location>
    <ligand>
        <name>Mg(2+)</name>
        <dbReference type="ChEBI" id="CHEBI:18420"/>
    </ligand>
</feature>
<dbReference type="SUPFAM" id="SSF56235">
    <property type="entry name" value="N-terminal nucleophile aminohydrolases (Ntn hydrolases)"/>
    <property type="match status" value="1"/>
</dbReference>
<feature type="active site" description="Nucleophile" evidence="7">
    <location>
        <position position="22"/>
    </location>
</feature>